<dbReference type="Pfam" id="PF07963">
    <property type="entry name" value="N_methyl"/>
    <property type="match status" value="1"/>
</dbReference>
<comment type="caution">
    <text evidence="2">The sequence shown here is derived from an EMBL/GenBank/DDBJ whole genome shotgun (WGS) entry which is preliminary data.</text>
</comment>
<keyword evidence="1" id="KW-1133">Transmembrane helix</keyword>
<accession>A0A366HNX1</accession>
<protein>
    <submittedName>
        <fullName evidence="2">Uncharacterized protein (TIGR02596 family)</fullName>
    </submittedName>
</protein>
<dbReference type="AlphaFoldDB" id="A0A366HNX1"/>
<dbReference type="NCBIfam" id="TIGR02596">
    <property type="entry name" value="Verru_Chthon cassette protein D"/>
    <property type="match status" value="1"/>
</dbReference>
<keyword evidence="1" id="KW-0472">Membrane</keyword>
<dbReference type="InterPro" id="IPR045584">
    <property type="entry name" value="Pilin-like"/>
</dbReference>
<sequence>MDANSPSHFMKTHRAFKTTGTAGFTLIEMLVVIVILGLLIAISAPGIDGILRSTRLSAAADDVRNFLSSAQQLAVAQNVEVEVRLYESVSGTAVDDTPRVRTLRTLVLRTSDIGVEGDYKPEGVALKLDDSMAISSETQLTSLLGRAFKSAGTNEEGRYVSFHFFPDGSTDLPSTQAWFLTILEAKHASQQNAPANFVTIQVHPTSGKLRTFRP</sequence>
<dbReference type="PROSITE" id="PS00409">
    <property type="entry name" value="PROKAR_NTER_METHYL"/>
    <property type="match status" value="1"/>
</dbReference>
<dbReference type="Gene3D" id="3.30.700.10">
    <property type="entry name" value="Glycoprotein, Type 4 Pilin"/>
    <property type="match status" value="1"/>
</dbReference>
<dbReference type="InterPro" id="IPR019836">
    <property type="entry name" value="Verru/Chthon_D"/>
</dbReference>
<reference evidence="2 3" key="1">
    <citation type="submission" date="2018-06" db="EMBL/GenBank/DDBJ databases">
        <title>Genomic Encyclopedia of Type Strains, Phase IV (KMG-IV): sequencing the most valuable type-strain genomes for metagenomic binning, comparative biology and taxonomic classification.</title>
        <authorList>
            <person name="Goeker M."/>
        </authorList>
    </citation>
    <scope>NUCLEOTIDE SEQUENCE [LARGE SCALE GENOMIC DNA]</scope>
    <source>
        <strain evidence="2 3">DSM 25532</strain>
    </source>
</reference>
<gene>
    <name evidence="2" type="ORF">DES53_10573</name>
</gene>
<dbReference type="OrthoDB" id="195810at2"/>
<feature type="transmembrane region" description="Helical" evidence="1">
    <location>
        <begin position="20"/>
        <end position="42"/>
    </location>
</feature>
<dbReference type="Proteomes" id="UP000253426">
    <property type="component" value="Unassembled WGS sequence"/>
</dbReference>
<dbReference type="NCBIfam" id="TIGR02532">
    <property type="entry name" value="IV_pilin_GFxxxE"/>
    <property type="match status" value="1"/>
</dbReference>
<dbReference type="InterPro" id="IPR012902">
    <property type="entry name" value="N_methyl_site"/>
</dbReference>
<dbReference type="EMBL" id="QNRR01000005">
    <property type="protein sequence ID" value="RBP43675.1"/>
    <property type="molecule type" value="Genomic_DNA"/>
</dbReference>
<evidence type="ECO:0000313" key="3">
    <source>
        <dbReference type="Proteomes" id="UP000253426"/>
    </source>
</evidence>
<evidence type="ECO:0000313" key="2">
    <source>
        <dbReference type="EMBL" id="RBP43675.1"/>
    </source>
</evidence>
<keyword evidence="3" id="KW-1185">Reference proteome</keyword>
<dbReference type="SUPFAM" id="SSF54523">
    <property type="entry name" value="Pili subunits"/>
    <property type="match status" value="1"/>
</dbReference>
<evidence type="ECO:0000256" key="1">
    <source>
        <dbReference type="SAM" id="Phobius"/>
    </source>
</evidence>
<keyword evidence="1" id="KW-0812">Transmembrane</keyword>
<name>A0A366HNX1_9BACT</name>
<organism evidence="2 3">
    <name type="scientific">Roseimicrobium gellanilyticum</name>
    <dbReference type="NCBI Taxonomy" id="748857"/>
    <lineage>
        <taxon>Bacteria</taxon>
        <taxon>Pseudomonadati</taxon>
        <taxon>Verrucomicrobiota</taxon>
        <taxon>Verrucomicrobiia</taxon>
        <taxon>Verrucomicrobiales</taxon>
        <taxon>Verrucomicrobiaceae</taxon>
        <taxon>Roseimicrobium</taxon>
    </lineage>
</organism>
<proteinExistence type="predicted"/>